<dbReference type="InterPro" id="IPR050834">
    <property type="entry name" value="Glycosyltransf_2"/>
</dbReference>
<dbReference type="Gene3D" id="3.90.550.10">
    <property type="entry name" value="Spore Coat Polysaccharide Biosynthesis Protein SpsA, Chain A"/>
    <property type="match status" value="1"/>
</dbReference>
<dbReference type="AlphaFoldDB" id="A0A4V3WSN5"/>
<evidence type="ECO:0000259" key="2">
    <source>
        <dbReference type="Pfam" id="PF00535"/>
    </source>
</evidence>
<feature type="transmembrane region" description="Helical" evidence="1">
    <location>
        <begin position="313"/>
        <end position="336"/>
    </location>
</feature>
<evidence type="ECO:0000313" key="4">
    <source>
        <dbReference type="Proteomes" id="UP000309133"/>
    </source>
</evidence>
<feature type="domain" description="Glycosyltransferase 2-like" evidence="2">
    <location>
        <begin position="15"/>
        <end position="142"/>
    </location>
</feature>
<keyword evidence="1" id="KW-0472">Membrane</keyword>
<accession>A0A4V3WSN5</accession>
<evidence type="ECO:0000256" key="1">
    <source>
        <dbReference type="SAM" id="Phobius"/>
    </source>
</evidence>
<dbReference type="CDD" id="cd02525">
    <property type="entry name" value="Succinoglycan_BP_ExoA"/>
    <property type="match status" value="1"/>
</dbReference>
<dbReference type="InterPro" id="IPR001173">
    <property type="entry name" value="Glyco_trans_2-like"/>
</dbReference>
<sequence>MPGDPDSGQALPAVSYVMPVLNEAAHIAAAVASLTAQDYSGDFEIMLALGPSTDGTTELVEAMSAADPRVRSVENPLGTTPEGLNLAIQATSNPVVIRVDAHSALPTDYARIAVETLQRTGAANVGGVMDAVGVTPFEQAVALVYGSKFGLGGTPHHVGGQEGPAETVYLGVFRRDRLEAAGLFDEGVRRGQDWELNRRLRTMGETIWFNPALKVTYRPRSTLRQLARQFLSTGLWRGELARRNPTQNSIRYYVPPVMVLSVVVGFVLGLFGVGQAIAKNPPWLLLGLFAPLFYLGFLVFATVTVALPHGLRTALQFLVVLPCIHFCWGIGFFFGVAKLTSNIQAYTGR</sequence>
<dbReference type="PANTHER" id="PTHR43685">
    <property type="entry name" value="GLYCOSYLTRANSFERASE"/>
    <property type="match status" value="1"/>
</dbReference>
<keyword evidence="3" id="KW-0808">Transferase</keyword>
<keyword evidence="1" id="KW-0812">Transmembrane</keyword>
<keyword evidence="4" id="KW-1185">Reference proteome</keyword>
<feature type="transmembrane region" description="Helical" evidence="1">
    <location>
        <begin position="283"/>
        <end position="307"/>
    </location>
</feature>
<comment type="caution">
    <text evidence="3">The sequence shown here is derived from an EMBL/GenBank/DDBJ whole genome shotgun (WGS) entry which is preliminary data.</text>
</comment>
<name>A0A4V3WSN5_9MICO</name>
<feature type="transmembrane region" description="Helical" evidence="1">
    <location>
        <begin position="252"/>
        <end position="271"/>
    </location>
</feature>
<dbReference type="Pfam" id="PF00535">
    <property type="entry name" value="Glycos_transf_2"/>
    <property type="match status" value="1"/>
</dbReference>
<gene>
    <name evidence="3" type="ORF">E6C64_16945</name>
</gene>
<dbReference type="EMBL" id="SSSM01000006">
    <property type="protein sequence ID" value="THG28787.1"/>
    <property type="molecule type" value="Genomic_DNA"/>
</dbReference>
<dbReference type="GO" id="GO:0016740">
    <property type="term" value="F:transferase activity"/>
    <property type="evidence" value="ECO:0007669"/>
    <property type="project" value="UniProtKB-KW"/>
</dbReference>
<dbReference type="Proteomes" id="UP000309133">
    <property type="component" value="Unassembled WGS sequence"/>
</dbReference>
<dbReference type="PANTHER" id="PTHR43685:SF2">
    <property type="entry name" value="GLYCOSYLTRANSFERASE 2-LIKE DOMAIN-CONTAINING PROTEIN"/>
    <property type="match status" value="1"/>
</dbReference>
<dbReference type="InterPro" id="IPR029044">
    <property type="entry name" value="Nucleotide-diphossugar_trans"/>
</dbReference>
<dbReference type="SUPFAM" id="SSF53448">
    <property type="entry name" value="Nucleotide-diphospho-sugar transferases"/>
    <property type="match status" value="1"/>
</dbReference>
<organism evidence="3 4">
    <name type="scientific">Naasia lichenicola</name>
    <dbReference type="NCBI Taxonomy" id="2565933"/>
    <lineage>
        <taxon>Bacteria</taxon>
        <taxon>Bacillati</taxon>
        <taxon>Actinomycetota</taxon>
        <taxon>Actinomycetes</taxon>
        <taxon>Micrococcales</taxon>
        <taxon>Microbacteriaceae</taxon>
        <taxon>Naasia</taxon>
    </lineage>
</organism>
<keyword evidence="1" id="KW-1133">Transmembrane helix</keyword>
<evidence type="ECO:0000313" key="3">
    <source>
        <dbReference type="EMBL" id="THG28787.1"/>
    </source>
</evidence>
<proteinExistence type="predicted"/>
<protein>
    <submittedName>
        <fullName evidence="3">Glycosyltransferase family 2 protein</fullName>
    </submittedName>
</protein>
<reference evidence="3 4" key="1">
    <citation type="submission" date="2019-04" db="EMBL/GenBank/DDBJ databases">
        <authorList>
            <person name="Jiang L."/>
        </authorList>
    </citation>
    <scope>NUCLEOTIDE SEQUENCE [LARGE SCALE GENOMIC DNA]</scope>
    <source>
        <strain evidence="3 4">YIM 131853</strain>
    </source>
</reference>